<keyword evidence="7 9" id="KW-0472">Membrane</keyword>
<proteinExistence type="predicted"/>
<feature type="transmembrane region" description="Helical" evidence="9">
    <location>
        <begin position="1343"/>
        <end position="1364"/>
    </location>
</feature>
<feature type="domain" description="ABC transporter" evidence="10">
    <location>
        <begin position="724"/>
        <end position="985"/>
    </location>
</feature>
<keyword evidence="12" id="KW-1185">Reference proteome</keyword>
<evidence type="ECO:0000259" key="10">
    <source>
        <dbReference type="PROSITE" id="PS50893"/>
    </source>
</evidence>
<evidence type="ECO:0000256" key="1">
    <source>
        <dbReference type="ARBA" id="ARBA00004141"/>
    </source>
</evidence>
<feature type="transmembrane region" description="Helical" evidence="9">
    <location>
        <begin position="1117"/>
        <end position="1138"/>
    </location>
</feature>
<accession>A0ABR3WJ30</accession>
<dbReference type="PANTHER" id="PTHR48041">
    <property type="entry name" value="ABC TRANSPORTER G FAMILY MEMBER 28"/>
    <property type="match status" value="1"/>
</dbReference>
<evidence type="ECO:0000256" key="6">
    <source>
        <dbReference type="ARBA" id="ARBA00022989"/>
    </source>
</evidence>
<dbReference type="InterPro" id="IPR027417">
    <property type="entry name" value="P-loop_NTPase"/>
</dbReference>
<feature type="transmembrane region" description="Helical" evidence="9">
    <location>
        <begin position="1258"/>
        <end position="1279"/>
    </location>
</feature>
<dbReference type="PANTHER" id="PTHR48041:SF119">
    <property type="entry name" value="ROA1P"/>
    <property type="match status" value="1"/>
</dbReference>
<name>A0ABR3WJ30_9PEZI</name>
<keyword evidence="4" id="KW-0547">Nucleotide-binding</keyword>
<dbReference type="InterPro" id="IPR017871">
    <property type="entry name" value="ABC_transporter-like_CS"/>
</dbReference>
<evidence type="ECO:0000256" key="7">
    <source>
        <dbReference type="ARBA" id="ARBA00023136"/>
    </source>
</evidence>
<reference evidence="11 12" key="1">
    <citation type="journal article" date="2024" name="IMA Fungus">
        <title>IMA Genome - F19 : A genome assembly and annotation guide to empower mycologists, including annotated draft genome sequences of Ceratocystis pirilliformis, Diaporthe australafricana, Fusarium ophioides, Paecilomyces lecythidis, and Sporothrix stenoceras.</title>
        <authorList>
            <person name="Aylward J."/>
            <person name="Wilson A.M."/>
            <person name="Visagie C.M."/>
            <person name="Spraker J."/>
            <person name="Barnes I."/>
            <person name="Buitendag C."/>
            <person name="Ceriani C."/>
            <person name="Del Mar Angel L."/>
            <person name="du Plessis D."/>
            <person name="Fuchs T."/>
            <person name="Gasser K."/>
            <person name="Kramer D."/>
            <person name="Li W."/>
            <person name="Munsamy K."/>
            <person name="Piso A."/>
            <person name="Price J.L."/>
            <person name="Sonnekus B."/>
            <person name="Thomas C."/>
            <person name="van der Nest A."/>
            <person name="van Dijk A."/>
            <person name="van Heerden A."/>
            <person name="van Vuuren N."/>
            <person name="Yilmaz N."/>
            <person name="Duong T.A."/>
            <person name="van der Merwe N.A."/>
            <person name="Wingfield M.J."/>
            <person name="Wingfield B.D."/>
        </authorList>
    </citation>
    <scope>NUCLEOTIDE SEQUENCE [LARGE SCALE GENOMIC DNA]</scope>
    <source>
        <strain evidence="11 12">CMW 18300</strain>
    </source>
</reference>
<evidence type="ECO:0000256" key="8">
    <source>
        <dbReference type="SAM" id="MobiDB-lite"/>
    </source>
</evidence>
<dbReference type="Pfam" id="PF01061">
    <property type="entry name" value="ABC2_membrane"/>
    <property type="match status" value="2"/>
</dbReference>
<dbReference type="EMBL" id="JAWRVE010000076">
    <property type="protein sequence ID" value="KAL1862889.1"/>
    <property type="molecule type" value="Genomic_DNA"/>
</dbReference>
<feature type="transmembrane region" description="Helical" evidence="9">
    <location>
        <begin position="588"/>
        <end position="610"/>
    </location>
</feature>
<protein>
    <recommendedName>
        <fullName evidence="10">ABC transporter domain-containing protein</fullName>
    </recommendedName>
</protein>
<keyword evidence="2" id="KW-0813">Transport</keyword>
<keyword evidence="3 9" id="KW-0812">Transmembrane</keyword>
<dbReference type="InterPro" id="IPR003439">
    <property type="entry name" value="ABC_transporter-like_ATP-bd"/>
</dbReference>
<feature type="transmembrane region" description="Helical" evidence="9">
    <location>
        <begin position="554"/>
        <end position="576"/>
    </location>
</feature>
<evidence type="ECO:0000256" key="4">
    <source>
        <dbReference type="ARBA" id="ARBA00022741"/>
    </source>
</evidence>
<organism evidence="11 12">
    <name type="scientific">Diaporthe australafricana</name>
    <dbReference type="NCBI Taxonomy" id="127596"/>
    <lineage>
        <taxon>Eukaryota</taxon>
        <taxon>Fungi</taxon>
        <taxon>Dikarya</taxon>
        <taxon>Ascomycota</taxon>
        <taxon>Pezizomycotina</taxon>
        <taxon>Sordariomycetes</taxon>
        <taxon>Sordariomycetidae</taxon>
        <taxon>Diaporthales</taxon>
        <taxon>Diaporthaceae</taxon>
        <taxon>Diaporthe</taxon>
    </lineage>
</organism>
<dbReference type="InterPro" id="IPR043926">
    <property type="entry name" value="ABCG_dom"/>
</dbReference>
<dbReference type="InterPro" id="IPR003593">
    <property type="entry name" value="AAA+_ATPase"/>
</dbReference>
<keyword evidence="6 9" id="KW-1133">Transmembrane helix</keyword>
<sequence length="1381" mass="151819">MDPTLASGPGGSDDTAPQPQHERPTSANLDMDKIDKVDRASSVATSMDVPASGPNAPHVSLGVGNHLSLDDVAPVHVQIRSLNVTVDTSPSILEPATYPALFKNRFAGSKAKPEASSYSKDLLSSVSASLAPGTMTAILGGSGSGKTTLLNTVSSRIASSRLSQSGNISFNSQPSIDAIRSAYVTQTDILLPTLTARETLQYSADLRLPPPSTSTERQRVVEEIIMELGLKEAADTRVGSTIHRGLSGGEKRRVSIGVQMLANPSVLFLDEPTTGLDASSAYQLVRTLKNLAEKGRTVIVTIHQPRSEIWGLFDNLILLSRGSPVYSGPMAECLPWFEELGFRTPPFVNPAEHLVDLAAVDNRTPELEVESVSRVDQLKCAWREENDRRFAPAEKGTEAPAERERMTLRRHTNATSFARQMRVMTSRTFKTTYRDPMGMMAAVMQAIVMGLCTGYIFYQLGHDQAGIRSRQGFLYTTSALEGYFFLVFEVYRLTQEIGVFDREHSEGCATALPFLVSRRLARFITEDFPVPLIFGVISYWMAGLDQRPERFLTYFGIVLLNHYIAVTCAMCCVSASRNFPGASLIANLAYTLQSMACGYFIQSNSIAIWLRWLKYLTYTYYIFSALCGNEFHDTFYDCPYPGGESNPSCAPYTGSYILKSLGFPRDWLIVPIVVALAFVIFFYALSWVGLTFVKKEMTIARARVSEHDFSAGKEKLAARSIEEIRTIDLGLDKFALDLDKRSPWGKKLPRKTILHPVTATFEAGKLNVIMGPSGSGKTSLLNAMALRLNSTLGTRYRPSGKLTFNGAEPSDSVIRSVCSYVCQDDDALLPSLTVRETLRFAAGLRLPSFMSKEEKNRRAEEVLLKMGLKDCADNLIGNELVKGISGGEKRRVTIAVQILTDPRILLLDEPTSGLDAFTATSIMEVLRGLAAEGRTLILSIHQARSDLFGHFGNVLLLARGGKSVYSGAAGGMLGYFGRVGKECPRNTNPADFVMDLITVDLQQQNREEETRKSVNVLIEAWDQNLKNPQASDAPTAAIQERLEPITEEKTNTSPRPSRDNTTTTTQRGQPRRSNGKSHLATPAELGALVRKRTSFLTSFLLLLHRATINLRRQPPLIMARLMQVIGLAVVLTAFYAPLRSDYTSVQNRVGFVQQVSSFYFIGMLQNVAVYPAERDVFYREDDDGAYGAEGFLLTYTALELPFEAVSCFVYGVLADLAVGFPRTAEMYFVCVFACFGIVSCGESLGIMFNTLFSDHTGFAVTLTSIILSVANIMAGIMSIDMPALFDAFNYISPCRYAVRALAPVSLRGQRFSCDADQTLPDGSCVLGTGEQVLDLFKLDVDGVANIAALAGIIVAYRLVAYLLLKLVRTKWERRGKVLKER</sequence>
<dbReference type="InterPro" id="IPR013525">
    <property type="entry name" value="ABC2_TM"/>
</dbReference>
<evidence type="ECO:0000313" key="11">
    <source>
        <dbReference type="EMBL" id="KAL1862889.1"/>
    </source>
</evidence>
<evidence type="ECO:0000256" key="2">
    <source>
        <dbReference type="ARBA" id="ARBA00022448"/>
    </source>
</evidence>
<feature type="transmembrane region" description="Helical" evidence="9">
    <location>
        <begin position="437"/>
        <end position="458"/>
    </location>
</feature>
<dbReference type="PROSITE" id="PS50893">
    <property type="entry name" value="ABC_TRANSPORTER_2"/>
    <property type="match status" value="2"/>
</dbReference>
<evidence type="ECO:0000256" key="3">
    <source>
        <dbReference type="ARBA" id="ARBA00022692"/>
    </source>
</evidence>
<feature type="region of interest" description="Disordered" evidence="8">
    <location>
        <begin position="1"/>
        <end position="34"/>
    </location>
</feature>
<gene>
    <name evidence="11" type="ORF">Daus18300_008218</name>
</gene>
<dbReference type="Pfam" id="PF00005">
    <property type="entry name" value="ABC_tran"/>
    <property type="match status" value="2"/>
</dbReference>
<dbReference type="Gene3D" id="3.40.50.300">
    <property type="entry name" value="P-loop containing nucleotide triphosphate hydrolases"/>
    <property type="match status" value="2"/>
</dbReference>
<dbReference type="PROSITE" id="PS00211">
    <property type="entry name" value="ABC_TRANSPORTER_1"/>
    <property type="match status" value="2"/>
</dbReference>
<keyword evidence="5" id="KW-0067">ATP-binding</keyword>
<comment type="caution">
    <text evidence="11">The sequence shown here is derived from an EMBL/GenBank/DDBJ whole genome shotgun (WGS) entry which is preliminary data.</text>
</comment>
<evidence type="ECO:0000313" key="12">
    <source>
        <dbReference type="Proteomes" id="UP001583177"/>
    </source>
</evidence>
<dbReference type="InterPro" id="IPR050352">
    <property type="entry name" value="ABCG_transporters"/>
</dbReference>
<feature type="compositionally biased region" description="Low complexity" evidence="8">
    <location>
        <begin position="1052"/>
        <end position="1068"/>
    </location>
</feature>
<dbReference type="SUPFAM" id="SSF52540">
    <property type="entry name" value="P-loop containing nucleoside triphosphate hydrolases"/>
    <property type="match status" value="2"/>
</dbReference>
<dbReference type="Proteomes" id="UP001583177">
    <property type="component" value="Unassembled WGS sequence"/>
</dbReference>
<feature type="compositionally biased region" description="Basic and acidic residues" evidence="8">
    <location>
        <begin position="20"/>
        <end position="34"/>
    </location>
</feature>
<dbReference type="SMART" id="SM00382">
    <property type="entry name" value="AAA"/>
    <property type="match status" value="2"/>
</dbReference>
<feature type="region of interest" description="Disordered" evidence="8">
    <location>
        <begin position="1043"/>
        <end position="1080"/>
    </location>
</feature>
<feature type="transmembrane region" description="Helical" evidence="9">
    <location>
        <begin position="668"/>
        <end position="693"/>
    </location>
</feature>
<comment type="subcellular location">
    <subcellularLocation>
        <location evidence="1">Membrane</location>
        <topology evidence="1">Multi-pass membrane protein</topology>
    </subcellularLocation>
</comment>
<evidence type="ECO:0000256" key="5">
    <source>
        <dbReference type="ARBA" id="ARBA00022840"/>
    </source>
</evidence>
<feature type="transmembrane region" description="Helical" evidence="9">
    <location>
        <begin position="1226"/>
        <end position="1246"/>
    </location>
</feature>
<feature type="domain" description="ABC transporter" evidence="10">
    <location>
        <begin position="96"/>
        <end position="346"/>
    </location>
</feature>
<dbReference type="Pfam" id="PF19055">
    <property type="entry name" value="ABC2_membrane_7"/>
    <property type="match status" value="2"/>
</dbReference>
<evidence type="ECO:0000256" key="9">
    <source>
        <dbReference type="SAM" id="Phobius"/>
    </source>
</evidence>